<evidence type="ECO:0000313" key="2">
    <source>
        <dbReference type="Proteomes" id="UP000664940"/>
    </source>
</evidence>
<sequence>MPPDGWTDGWQLGLLMDDRQSPAAPLWRAKPARSLRVQKAKGSSFWPWENRKTQSTLQQALERSAGGRDSLSVSLWFSSRIHAPETSPTLGWDADFRCDTLPGAQPSSDHIPDTGAMMWAAYLSQAFKKRASRSCYYFPLA</sequence>
<comment type="caution">
    <text evidence="1">The sequence shown here is derived from an EMBL/GenBank/DDBJ whole genome shotgun (WGS) entry which is preliminary data.</text>
</comment>
<reference evidence="1 2" key="1">
    <citation type="journal article" date="2020" name="Nature">
        <title>Six reference-quality genomes reveal evolution of bat adaptations.</title>
        <authorList>
            <person name="Jebb D."/>
            <person name="Huang Z."/>
            <person name="Pippel M."/>
            <person name="Hughes G.M."/>
            <person name="Lavrichenko K."/>
            <person name="Devanna P."/>
            <person name="Winkler S."/>
            <person name="Jermiin L.S."/>
            <person name="Skirmuntt E.C."/>
            <person name="Katzourakis A."/>
            <person name="Burkitt-Gray L."/>
            <person name="Ray D.A."/>
            <person name="Sullivan K.A.M."/>
            <person name="Roscito J.G."/>
            <person name="Kirilenko B.M."/>
            <person name="Davalos L.M."/>
            <person name="Corthals A.P."/>
            <person name="Power M.L."/>
            <person name="Jones G."/>
            <person name="Ransome R.D."/>
            <person name="Dechmann D.K.N."/>
            <person name="Locatelli A.G."/>
            <person name="Puechmaille S.J."/>
            <person name="Fedrigo O."/>
            <person name="Jarvis E.D."/>
            <person name="Hiller M."/>
            <person name="Vernes S.C."/>
            <person name="Myers E.W."/>
            <person name="Teeling E.C."/>
        </authorList>
    </citation>
    <scope>NUCLEOTIDE SEQUENCE [LARGE SCALE GENOMIC DNA]</scope>
    <source>
        <strain evidence="1">Bat1K_MPI-CBG_1</strain>
    </source>
</reference>
<proteinExistence type="predicted"/>
<organism evidence="1 2">
    <name type="scientific">Phyllostomus discolor</name>
    <name type="common">pale spear-nosed bat</name>
    <dbReference type="NCBI Taxonomy" id="89673"/>
    <lineage>
        <taxon>Eukaryota</taxon>
        <taxon>Metazoa</taxon>
        <taxon>Chordata</taxon>
        <taxon>Craniata</taxon>
        <taxon>Vertebrata</taxon>
        <taxon>Euteleostomi</taxon>
        <taxon>Mammalia</taxon>
        <taxon>Eutheria</taxon>
        <taxon>Laurasiatheria</taxon>
        <taxon>Chiroptera</taxon>
        <taxon>Yangochiroptera</taxon>
        <taxon>Phyllostomidae</taxon>
        <taxon>Phyllostominae</taxon>
        <taxon>Phyllostomus</taxon>
    </lineage>
</organism>
<dbReference type="AlphaFoldDB" id="A0A834ADU3"/>
<accession>A0A834ADU3</accession>
<evidence type="ECO:0000313" key="1">
    <source>
        <dbReference type="EMBL" id="KAF6109502.1"/>
    </source>
</evidence>
<dbReference type="Proteomes" id="UP000664940">
    <property type="component" value="Unassembled WGS sequence"/>
</dbReference>
<name>A0A834ADU3_9CHIR</name>
<dbReference type="EMBL" id="JABVXQ010000005">
    <property type="protein sequence ID" value="KAF6109502.1"/>
    <property type="molecule type" value="Genomic_DNA"/>
</dbReference>
<protein>
    <submittedName>
        <fullName evidence="1">Uncharacterized protein</fullName>
    </submittedName>
</protein>
<gene>
    <name evidence="1" type="ORF">HJG60_010775</name>
</gene>